<dbReference type="NCBIfam" id="TIGR00328">
    <property type="entry name" value="flhB"/>
    <property type="match status" value="1"/>
</dbReference>
<dbReference type="PANTHER" id="PTHR30531:SF12">
    <property type="entry name" value="FLAGELLAR BIOSYNTHETIC PROTEIN FLHB"/>
    <property type="match status" value="1"/>
</dbReference>
<dbReference type="SUPFAM" id="SSF160544">
    <property type="entry name" value="EscU C-terminal domain-like"/>
    <property type="match status" value="1"/>
</dbReference>
<proteinExistence type="inferred from homology"/>
<evidence type="ECO:0000256" key="10">
    <source>
        <dbReference type="ARBA" id="ARBA00023136"/>
    </source>
</evidence>
<dbReference type="AlphaFoldDB" id="A0A520RYC1"/>
<evidence type="ECO:0000256" key="9">
    <source>
        <dbReference type="ARBA" id="ARBA00022989"/>
    </source>
</evidence>
<feature type="transmembrane region" description="Helical" evidence="13">
    <location>
        <begin position="34"/>
        <end position="54"/>
    </location>
</feature>
<dbReference type="GO" id="GO:0044780">
    <property type="term" value="P:bacterial-type flagellum assembly"/>
    <property type="evidence" value="ECO:0007669"/>
    <property type="project" value="InterPro"/>
</dbReference>
<dbReference type="InterPro" id="IPR006135">
    <property type="entry name" value="T3SS_substrate_exporter"/>
</dbReference>
<dbReference type="InterPro" id="IPR006136">
    <property type="entry name" value="FlhB"/>
</dbReference>
<dbReference type="Gene3D" id="3.40.1690.10">
    <property type="entry name" value="secretion proteins EscU"/>
    <property type="match status" value="1"/>
</dbReference>
<keyword evidence="8 13" id="KW-0653">Protein transport</keyword>
<keyword evidence="15" id="KW-0282">Flagellum</keyword>
<evidence type="ECO:0000256" key="4">
    <source>
        <dbReference type="ARBA" id="ARBA00022448"/>
    </source>
</evidence>
<comment type="subcellular location">
    <subcellularLocation>
        <location evidence="1">Cell membrane</location>
        <topology evidence="1">Multi-pass membrane protein</topology>
    </subcellularLocation>
</comment>
<keyword evidence="6 13" id="KW-0812">Transmembrane</keyword>
<dbReference type="EMBL" id="SHAG01000044">
    <property type="protein sequence ID" value="RZO75198.1"/>
    <property type="molecule type" value="Genomic_DNA"/>
</dbReference>
<feature type="transmembrane region" description="Helical" evidence="13">
    <location>
        <begin position="97"/>
        <end position="119"/>
    </location>
</feature>
<dbReference type="GO" id="GO:0009306">
    <property type="term" value="P:protein secretion"/>
    <property type="evidence" value="ECO:0007669"/>
    <property type="project" value="InterPro"/>
</dbReference>
<feature type="transmembrane region" description="Helical" evidence="13">
    <location>
        <begin position="147"/>
        <end position="167"/>
    </location>
</feature>
<dbReference type="PANTHER" id="PTHR30531">
    <property type="entry name" value="FLAGELLAR BIOSYNTHETIC PROTEIN FLHB"/>
    <property type="match status" value="1"/>
</dbReference>
<keyword evidence="9 13" id="KW-1133">Transmembrane helix</keyword>
<feature type="compositionally biased region" description="Basic and acidic residues" evidence="14">
    <location>
        <begin position="7"/>
        <end position="24"/>
    </location>
</feature>
<dbReference type="Proteomes" id="UP000316199">
    <property type="component" value="Unassembled WGS sequence"/>
</dbReference>
<dbReference type="FunFam" id="3.40.1690.10:FF:000001">
    <property type="entry name" value="Flagellar biosynthetic protein FlhB"/>
    <property type="match status" value="1"/>
</dbReference>
<keyword evidence="7 13" id="KW-1005">Bacterial flagellum biogenesis</keyword>
<evidence type="ECO:0000256" key="8">
    <source>
        <dbReference type="ARBA" id="ARBA00022927"/>
    </source>
</evidence>
<dbReference type="PRINTS" id="PR00950">
    <property type="entry name" value="TYPE3IMSPROT"/>
</dbReference>
<keyword evidence="5 13" id="KW-1003">Cell membrane</keyword>
<comment type="similarity">
    <text evidence="2 13">Belongs to the type III secretion exporter family.</text>
</comment>
<keyword evidence="10 13" id="KW-0472">Membrane</keyword>
<comment type="caution">
    <text evidence="15">The sequence shown here is derived from an EMBL/GenBank/DDBJ whole genome shotgun (WGS) entry which is preliminary data.</text>
</comment>
<dbReference type="GO" id="GO:0005886">
    <property type="term" value="C:plasma membrane"/>
    <property type="evidence" value="ECO:0007669"/>
    <property type="project" value="UniProtKB-SubCell"/>
</dbReference>
<feature type="region of interest" description="Disordered" evidence="14">
    <location>
        <begin position="1"/>
        <end position="24"/>
    </location>
</feature>
<keyword evidence="15" id="KW-0966">Cell projection</keyword>
<protein>
    <recommendedName>
        <fullName evidence="3 13">Flagellar biosynthetic protein FlhB</fullName>
    </recommendedName>
</protein>
<sequence>MAEDTPQDDKTEEPTTRRLEKAREDGQVLRSQDLTIAVVTSGFIATLYMVGSVLGPQYVDILARSFTFKRHHAFESNQMVVEFGSQVFDVGLVISPLFVIAVILAISGAVALDGFVFSWKTIAPKASKINPISGLARIFGLRALVELFKALMKFSLVAAIGGFYIYLNFGDLVELSRSDIVSAIHGGLSIVLLGALITSFSLVIIAAIDVPYQRFEFFKKLRMTKQEIKDEMKELEGQPEVKQKIKQKQREMAEQRMLQDVPKADVIITNPEHFAIALSYDQNTEDAPKVVAKGKGFIAGKIREIAGEHQIQIFESPVLARAIYFTTEIGAAIPTALYMAVAQVIAYVFSLNEVGLGRGKPTKPKPKVPKELQFDELGQRLLAKT</sequence>
<keyword evidence="4 13" id="KW-0813">Transport</keyword>
<evidence type="ECO:0000313" key="15">
    <source>
        <dbReference type="EMBL" id="RZO75198.1"/>
    </source>
</evidence>
<keyword evidence="15" id="KW-0969">Cilium</keyword>
<evidence type="ECO:0000256" key="3">
    <source>
        <dbReference type="ARBA" id="ARBA00021622"/>
    </source>
</evidence>
<evidence type="ECO:0000256" key="2">
    <source>
        <dbReference type="ARBA" id="ARBA00010690"/>
    </source>
</evidence>
<keyword evidence="11 13" id="KW-1006">Bacterial flagellum protein export</keyword>
<accession>A0A520RYC1</accession>
<name>A0A520RYC1_9GAMM</name>
<comment type="function">
    <text evidence="12 13">Required for formation of the rod structure in the basal body of the flagellar apparatus. Together with FliI and FliH, may constitute the export apparatus of flagellin.</text>
</comment>
<feature type="transmembrane region" description="Helical" evidence="13">
    <location>
        <begin position="187"/>
        <end position="212"/>
    </location>
</feature>
<evidence type="ECO:0000256" key="1">
    <source>
        <dbReference type="ARBA" id="ARBA00004651"/>
    </source>
</evidence>
<gene>
    <name evidence="13 15" type="primary">flhB</name>
    <name evidence="15" type="ORF">EVA68_07565</name>
</gene>
<evidence type="ECO:0000256" key="5">
    <source>
        <dbReference type="ARBA" id="ARBA00022475"/>
    </source>
</evidence>
<dbReference type="InterPro" id="IPR029025">
    <property type="entry name" value="T3SS_substrate_exporter_C"/>
</dbReference>
<dbReference type="Pfam" id="PF01312">
    <property type="entry name" value="Bac_export_2"/>
    <property type="match status" value="1"/>
</dbReference>
<evidence type="ECO:0000256" key="12">
    <source>
        <dbReference type="ARBA" id="ARBA00025078"/>
    </source>
</evidence>
<organism evidence="15 16">
    <name type="scientific">OM182 bacterium</name>
    <dbReference type="NCBI Taxonomy" id="2510334"/>
    <lineage>
        <taxon>Bacteria</taxon>
        <taxon>Pseudomonadati</taxon>
        <taxon>Pseudomonadota</taxon>
        <taxon>Gammaproteobacteria</taxon>
        <taxon>OMG group</taxon>
        <taxon>OM182 clade</taxon>
    </lineage>
</organism>
<evidence type="ECO:0000256" key="11">
    <source>
        <dbReference type="ARBA" id="ARBA00023225"/>
    </source>
</evidence>
<evidence type="ECO:0000256" key="7">
    <source>
        <dbReference type="ARBA" id="ARBA00022795"/>
    </source>
</evidence>
<reference evidence="15 16" key="1">
    <citation type="submission" date="2019-02" db="EMBL/GenBank/DDBJ databases">
        <title>Prokaryotic population dynamics and viral predation in marine succession experiment using metagenomics: the confinement effect.</title>
        <authorList>
            <person name="Haro-Moreno J.M."/>
            <person name="Rodriguez-Valera F."/>
            <person name="Lopez-Perez M."/>
        </authorList>
    </citation>
    <scope>NUCLEOTIDE SEQUENCE [LARGE SCALE GENOMIC DNA]</scope>
    <source>
        <strain evidence="15">MED-G157</strain>
    </source>
</reference>
<evidence type="ECO:0000256" key="13">
    <source>
        <dbReference type="RuleBase" id="RU364091"/>
    </source>
</evidence>
<evidence type="ECO:0000256" key="6">
    <source>
        <dbReference type="ARBA" id="ARBA00022692"/>
    </source>
</evidence>
<evidence type="ECO:0000313" key="16">
    <source>
        <dbReference type="Proteomes" id="UP000316199"/>
    </source>
</evidence>
<evidence type="ECO:0000256" key="14">
    <source>
        <dbReference type="SAM" id="MobiDB-lite"/>
    </source>
</evidence>